<dbReference type="SUPFAM" id="SSF81383">
    <property type="entry name" value="F-box domain"/>
    <property type="match status" value="1"/>
</dbReference>
<feature type="compositionally biased region" description="Polar residues" evidence="2">
    <location>
        <begin position="11"/>
        <end position="22"/>
    </location>
</feature>
<dbReference type="Gene3D" id="3.80.10.10">
    <property type="entry name" value="Ribonuclease Inhibitor"/>
    <property type="match status" value="3"/>
</dbReference>
<dbReference type="InterPro" id="IPR032675">
    <property type="entry name" value="LRR_dom_sf"/>
</dbReference>
<evidence type="ECO:0000313" key="5">
    <source>
        <dbReference type="Proteomes" id="UP000747399"/>
    </source>
</evidence>
<comment type="subcellular location">
    <subcellularLocation>
        <location evidence="1">Cytoplasm</location>
        <location evidence="1">Cytoskeleton</location>
        <location evidence="1">Cilium axoneme</location>
    </subcellularLocation>
</comment>
<feature type="compositionally biased region" description="Acidic residues" evidence="2">
    <location>
        <begin position="410"/>
        <end position="420"/>
    </location>
</feature>
<feature type="domain" description="F-box" evidence="3">
    <location>
        <begin position="184"/>
        <end position="214"/>
    </location>
</feature>
<feature type="compositionally biased region" description="Basic residues" evidence="2">
    <location>
        <begin position="1"/>
        <end position="10"/>
    </location>
</feature>
<organism evidence="4 5">
    <name type="scientific">Volvox africanus</name>
    <dbReference type="NCBI Taxonomy" id="51714"/>
    <lineage>
        <taxon>Eukaryota</taxon>
        <taxon>Viridiplantae</taxon>
        <taxon>Chlorophyta</taxon>
        <taxon>core chlorophytes</taxon>
        <taxon>Chlorophyceae</taxon>
        <taxon>CS clade</taxon>
        <taxon>Chlamydomonadales</taxon>
        <taxon>Volvocaceae</taxon>
        <taxon>Volvox</taxon>
    </lineage>
</organism>
<feature type="region of interest" description="Disordered" evidence="2">
    <location>
        <begin position="551"/>
        <end position="585"/>
    </location>
</feature>
<name>A0A8J4BB47_9CHLO</name>
<sequence length="1057" mass="109014">MPPKSSKSRHQQTITYNLSSANARDAFEEELELEEAERQNRHTAGRAKRTGHGSAAFSLAADMPLSLHDRDSSGMHEYSSPQATTDIINLLELFGASLDREVIENVYLGCNSKFNFAMEQLLELAAGSCSNDAGAAGSGGGGASASGQEAGGSGGSVSEGNVTSLASAAADTAIETSSCRTFYWDLLPDDLKRCVLAFLSSRDLARVARTCWDFAGPARSLRTNTRQLQIPTGLGMQGIMGMVAGHPNARAVSLRQWASSPLSDTDFTALVVALSTGSRSERRLVPVEALSFKGCRWLSDGHVMAVCHTMQHLKEVDLTDCVGITDAALVALSKYQRLAPEGNSSSSSDEEYVEGDTTPLATSATCAAAAAAATTAAAAAVITPTVGLARPTQGRRAQRSSGGGGASCCDDGDGDNELQFEFDATPVPSNQRNELLAPRGPEAPAALSLRPEAEAGSDDENDVNGGIRGASISISDGGTDDDDEDDDAGADAHVAEGGKIDGRAGAAMSPSPLSALHDEFAAAMVLSPPTPAHAGSRGPSEAEDVATPAMVPTTLSVPARGGSDDSGLGGRSTRGSGSDAATPLYGTSPLAGSLTGTSYGASRGGAGSPWLYGVSPAGPGGIMAAAAASGTKSWLYGSSPVMGASPFFRTGVAANITYNGWLARAATAATHHSSGRGLMSINVSGCTAISSVGVKALLSAPLPKACLLQLDISRCPRITRAALMLPATSNLCVLRASACNNLHEVIMQLPLTSPLTELHLADCKQLTKLHLFAPALQQLHVGSCRHLTLLHLRCPQLRHLTASLCFRLDKLHAGDWELGRLEHLNFFGCRHLEWRELAALLNMCGSSLRHLNINGCNAFVEVEIAEGVDGLQHLDASGCKSLMVLRCHSPALAALTLRACPRLQQVTLESAALTRLDISNCPHLQRLAMPALRRQEQQGISAPASASGANLSVAGQVGALRAAVSSASSAAAAGSGSGAVVAAAADGCCSGGDAGLMVRMAGCDRLPMETAVLLRRLREKAKQQATALPAVTTTPVAVATGRSGAGQVGYGASGLRF</sequence>
<dbReference type="GO" id="GO:0005930">
    <property type="term" value="C:axoneme"/>
    <property type="evidence" value="ECO:0007669"/>
    <property type="project" value="UniProtKB-SubCell"/>
</dbReference>
<dbReference type="PANTHER" id="PTHR13382">
    <property type="entry name" value="MITOCHONDRIAL ATP SYNTHASE COUPLING FACTOR B"/>
    <property type="match status" value="1"/>
</dbReference>
<reference evidence="4" key="1">
    <citation type="journal article" date="2021" name="Proc. Natl. Acad. Sci. U.S.A.">
        <title>Three genomes in the algal genus Volvox reveal the fate of a haploid sex-determining region after a transition to homothallism.</title>
        <authorList>
            <person name="Yamamoto K."/>
            <person name="Hamaji T."/>
            <person name="Kawai-Toyooka H."/>
            <person name="Matsuzaki R."/>
            <person name="Takahashi F."/>
            <person name="Nishimura Y."/>
            <person name="Kawachi M."/>
            <person name="Noguchi H."/>
            <person name="Minakuchi Y."/>
            <person name="Umen J.G."/>
            <person name="Toyoda A."/>
            <person name="Nozaki H."/>
        </authorList>
    </citation>
    <scope>NUCLEOTIDE SEQUENCE</scope>
    <source>
        <strain evidence="4">NIES-3780</strain>
    </source>
</reference>
<dbReference type="InterPro" id="IPR036047">
    <property type="entry name" value="F-box-like_dom_sf"/>
</dbReference>
<evidence type="ECO:0000256" key="1">
    <source>
        <dbReference type="ARBA" id="ARBA00004430"/>
    </source>
</evidence>
<evidence type="ECO:0000313" key="4">
    <source>
        <dbReference type="EMBL" id="GIL57744.1"/>
    </source>
</evidence>
<feature type="region of interest" description="Disordered" evidence="2">
    <location>
        <begin position="389"/>
        <end position="420"/>
    </location>
</feature>
<dbReference type="EMBL" id="BNCO01000028">
    <property type="protein sequence ID" value="GIL57744.1"/>
    <property type="molecule type" value="Genomic_DNA"/>
</dbReference>
<dbReference type="InterPro" id="IPR050648">
    <property type="entry name" value="F-box_LRR-repeat"/>
</dbReference>
<dbReference type="CDD" id="cd14279">
    <property type="entry name" value="CUE"/>
    <property type="match status" value="1"/>
</dbReference>
<dbReference type="SMART" id="SM00367">
    <property type="entry name" value="LRR_CC"/>
    <property type="match status" value="4"/>
</dbReference>
<keyword evidence="5" id="KW-1185">Reference proteome</keyword>
<dbReference type="Pfam" id="PF00646">
    <property type="entry name" value="F-box"/>
    <property type="match status" value="1"/>
</dbReference>
<dbReference type="AlphaFoldDB" id="A0A8J4BB47"/>
<feature type="region of interest" description="Disordered" evidence="2">
    <location>
        <begin position="136"/>
        <end position="158"/>
    </location>
</feature>
<proteinExistence type="predicted"/>
<feature type="compositionally biased region" description="Acidic residues" evidence="2">
    <location>
        <begin position="478"/>
        <end position="489"/>
    </location>
</feature>
<dbReference type="InterPro" id="IPR001611">
    <property type="entry name" value="Leu-rich_rpt"/>
</dbReference>
<feature type="region of interest" description="Disordered" evidence="2">
    <location>
        <begin position="1"/>
        <end position="53"/>
    </location>
</feature>
<feature type="compositionally biased region" description="Gly residues" evidence="2">
    <location>
        <begin position="136"/>
        <end position="157"/>
    </location>
</feature>
<evidence type="ECO:0000259" key="3">
    <source>
        <dbReference type="Pfam" id="PF00646"/>
    </source>
</evidence>
<gene>
    <name evidence="4" type="ORF">Vafri_12893</name>
</gene>
<evidence type="ECO:0000256" key="2">
    <source>
        <dbReference type="SAM" id="MobiDB-lite"/>
    </source>
</evidence>
<dbReference type="InterPro" id="IPR006553">
    <property type="entry name" value="Leu-rich_rpt_Cys-con_subtyp"/>
</dbReference>
<dbReference type="SUPFAM" id="SSF52047">
    <property type="entry name" value="RNI-like"/>
    <property type="match status" value="1"/>
</dbReference>
<comment type="caution">
    <text evidence="4">The sequence shown here is derived from an EMBL/GenBank/DDBJ whole genome shotgun (WGS) entry which is preliminary data.</text>
</comment>
<feature type="compositionally biased region" description="Basic residues" evidence="2">
    <location>
        <begin position="41"/>
        <end position="51"/>
    </location>
</feature>
<dbReference type="Proteomes" id="UP000747399">
    <property type="component" value="Unassembled WGS sequence"/>
</dbReference>
<protein>
    <recommendedName>
        <fullName evidence="3">F-box domain-containing protein</fullName>
    </recommendedName>
</protein>
<dbReference type="InterPro" id="IPR001810">
    <property type="entry name" value="F-box_dom"/>
</dbReference>
<dbReference type="Pfam" id="PF13516">
    <property type="entry name" value="LRR_6"/>
    <property type="match status" value="1"/>
</dbReference>
<feature type="region of interest" description="Disordered" evidence="2">
    <location>
        <begin position="451"/>
        <end position="492"/>
    </location>
</feature>
<accession>A0A8J4BB47</accession>